<evidence type="ECO:0008006" key="3">
    <source>
        <dbReference type="Google" id="ProtNLM"/>
    </source>
</evidence>
<dbReference type="InterPro" id="IPR002800">
    <property type="entry name" value="Rv2949c-like"/>
</dbReference>
<dbReference type="KEGG" id="vgo:GJW-30_1_02471"/>
<dbReference type="Proteomes" id="UP000236884">
    <property type="component" value="Chromosome"/>
</dbReference>
<evidence type="ECO:0000313" key="1">
    <source>
        <dbReference type="EMBL" id="BAT59936.1"/>
    </source>
</evidence>
<accession>A0A0S3PVW8</accession>
<reference evidence="1 2" key="1">
    <citation type="submission" date="2015-08" db="EMBL/GenBank/DDBJ databases">
        <title>Investigation of the bacterial diversity of lava forest soil.</title>
        <authorList>
            <person name="Lee J.S."/>
        </authorList>
    </citation>
    <scope>NUCLEOTIDE SEQUENCE [LARGE SCALE GENOMIC DNA]</scope>
    <source>
        <strain evidence="1 2">GJW-30</strain>
    </source>
</reference>
<dbReference type="AlphaFoldDB" id="A0A0S3PVW8"/>
<proteinExistence type="predicted"/>
<organism evidence="1 2">
    <name type="scientific">Variibacter gotjawalensis</name>
    <dbReference type="NCBI Taxonomy" id="1333996"/>
    <lineage>
        <taxon>Bacteria</taxon>
        <taxon>Pseudomonadati</taxon>
        <taxon>Pseudomonadota</taxon>
        <taxon>Alphaproteobacteria</taxon>
        <taxon>Hyphomicrobiales</taxon>
        <taxon>Nitrobacteraceae</taxon>
        <taxon>Variibacter</taxon>
    </lineage>
</organism>
<dbReference type="InterPro" id="IPR028978">
    <property type="entry name" value="Chorismate_lyase_/UTRA_dom_sf"/>
</dbReference>
<dbReference type="Pfam" id="PF01947">
    <property type="entry name" value="Rv2949c-like"/>
    <property type="match status" value="1"/>
</dbReference>
<keyword evidence="2" id="KW-1185">Reference proteome</keyword>
<sequence>MPSSHQPNDAQPAFADLAPISGYHVQTKGLTGIERMLLVSDGTFTPQLEALLGRPLVIKVLRNGEVPVDARIAERFAPTPVTTIWRRQVAQADALSGRTYMHADSYVNIDAFGNDLRRHLIESALGIGRIARMLPRPPEREPVGFYIEQNEAEALELGLERTEQFLCKVYRMKVAGAYAAVITERMPRSLLAIRQSG</sequence>
<evidence type="ECO:0000313" key="2">
    <source>
        <dbReference type="Proteomes" id="UP000236884"/>
    </source>
</evidence>
<dbReference type="EMBL" id="AP014946">
    <property type="protein sequence ID" value="BAT59936.1"/>
    <property type="molecule type" value="Genomic_DNA"/>
</dbReference>
<dbReference type="SUPFAM" id="SSF64288">
    <property type="entry name" value="Chorismate lyase-like"/>
    <property type="match status" value="1"/>
</dbReference>
<dbReference type="Gene3D" id="3.40.1410.10">
    <property type="entry name" value="Chorismate lyase-like"/>
    <property type="match status" value="1"/>
</dbReference>
<gene>
    <name evidence="1" type="ORF">GJW-30_1_02471</name>
</gene>
<name>A0A0S3PVW8_9BRAD</name>
<protein>
    <recommendedName>
        <fullName evidence="3">UTRA domain-containing protein</fullName>
    </recommendedName>
</protein>